<dbReference type="EMBL" id="VAJM01000002">
    <property type="protein sequence ID" value="TLM95262.1"/>
    <property type="molecule type" value="Genomic_DNA"/>
</dbReference>
<dbReference type="AlphaFoldDB" id="A0A5R8WU08"/>
<gene>
    <name evidence="1" type="ORF">FDY95_05600</name>
</gene>
<proteinExistence type="predicted"/>
<comment type="caution">
    <text evidence="1">The sequence shown here is derived from an EMBL/GenBank/DDBJ whole genome shotgun (WGS) entry which is preliminary data.</text>
</comment>
<reference evidence="1 2" key="1">
    <citation type="submission" date="2019-05" db="EMBL/GenBank/DDBJ databases">
        <title>Hymenobacter edaphi sp. nov., isolated from abandoned arsenic-contaminated farmland soil.</title>
        <authorList>
            <person name="Nie L."/>
        </authorList>
    </citation>
    <scope>NUCLEOTIDE SEQUENCE [LARGE SCALE GENOMIC DNA]</scope>
    <source>
        <strain evidence="1 2">1-3-3-8</strain>
    </source>
</reference>
<accession>A0A5R8WU08</accession>
<evidence type="ECO:0000313" key="2">
    <source>
        <dbReference type="Proteomes" id="UP000305517"/>
    </source>
</evidence>
<name>A0A5R8WU08_9BACT</name>
<dbReference type="RefSeq" id="WP_138075762.1">
    <property type="nucleotide sequence ID" value="NZ_VAJM01000002.1"/>
</dbReference>
<organism evidence="1 2">
    <name type="scientific">Hymenobacter jeollabukensis</name>
    <dbReference type="NCBI Taxonomy" id="2025313"/>
    <lineage>
        <taxon>Bacteria</taxon>
        <taxon>Pseudomonadati</taxon>
        <taxon>Bacteroidota</taxon>
        <taxon>Cytophagia</taxon>
        <taxon>Cytophagales</taxon>
        <taxon>Hymenobacteraceae</taxon>
        <taxon>Hymenobacter</taxon>
    </lineage>
</organism>
<evidence type="ECO:0000313" key="1">
    <source>
        <dbReference type="EMBL" id="TLM95262.1"/>
    </source>
</evidence>
<dbReference type="OrthoDB" id="882450at2"/>
<sequence>MRKLHISAWAWVPRFEDDAALITAVSAPNEPDRTVLYRAYPLADAGPYEKWKPLDFYIDMPFEAGYNSQLTLYMWRRQAQQPVYLDDLRITEIR</sequence>
<protein>
    <submittedName>
        <fullName evidence="1">Uncharacterized protein</fullName>
    </submittedName>
</protein>
<keyword evidence="2" id="KW-1185">Reference proteome</keyword>
<dbReference type="Proteomes" id="UP000305517">
    <property type="component" value="Unassembled WGS sequence"/>
</dbReference>